<evidence type="ECO:0000313" key="3">
    <source>
        <dbReference type="Proteomes" id="UP000001861"/>
    </source>
</evidence>
<dbReference type="EMBL" id="AACS02000001">
    <property type="protein sequence ID" value="EAU93088.1"/>
    <property type="molecule type" value="Genomic_DNA"/>
</dbReference>
<dbReference type="STRING" id="240176.A8N1J9"/>
<dbReference type="NCBIfam" id="TIGR02452">
    <property type="entry name" value="TIGR02452 family protein"/>
    <property type="match status" value="2"/>
</dbReference>
<dbReference type="Gene3D" id="3.40.220.10">
    <property type="entry name" value="Leucine Aminopeptidase, subunit E, domain 1"/>
    <property type="match status" value="1"/>
</dbReference>
<dbReference type="AlphaFoldDB" id="A8N1J9"/>
<dbReference type="PANTHER" id="PTHR35596">
    <property type="entry name" value="DUF2263 DOMAIN-CONTAINING PROTEIN"/>
    <property type="match status" value="1"/>
</dbReference>
<name>A8N1J9_COPC7</name>
<proteinExistence type="predicted"/>
<dbReference type="KEGG" id="cci:CC1G_06808"/>
<dbReference type="Proteomes" id="UP000001861">
    <property type="component" value="Unassembled WGS sequence"/>
</dbReference>
<feature type="domain" description="Microbial-type PARG catalytic" evidence="1">
    <location>
        <begin position="18"/>
        <end position="181"/>
    </location>
</feature>
<dbReference type="SUPFAM" id="SSF52949">
    <property type="entry name" value="Macro domain-like"/>
    <property type="match status" value="1"/>
</dbReference>
<dbReference type="PIRSF" id="PIRSF014899">
    <property type="entry name" value="UCP014899"/>
    <property type="match status" value="1"/>
</dbReference>
<dbReference type="GeneID" id="6005248"/>
<accession>A8N1J9</accession>
<dbReference type="eggNOG" id="ENOG502S5V1">
    <property type="taxonomic scope" value="Eukaryota"/>
</dbReference>
<gene>
    <name evidence="2" type="ORF">CC1G_06808</name>
</gene>
<evidence type="ECO:0000259" key="1">
    <source>
        <dbReference type="Pfam" id="PF10021"/>
    </source>
</evidence>
<dbReference type="InterPro" id="IPR019261">
    <property type="entry name" value="PARG_cat_microbial"/>
</dbReference>
<dbReference type="PANTHER" id="PTHR35596:SF1">
    <property type="entry name" value="MICROBIAL-TYPE PARG CATALYTIC DOMAIN-CONTAINING PROTEIN"/>
    <property type="match status" value="1"/>
</dbReference>
<organism evidence="2 3">
    <name type="scientific">Coprinopsis cinerea (strain Okayama-7 / 130 / ATCC MYA-4618 / FGSC 9003)</name>
    <name type="common">Inky cap fungus</name>
    <name type="synonym">Hormographiella aspergillata</name>
    <dbReference type="NCBI Taxonomy" id="240176"/>
    <lineage>
        <taxon>Eukaryota</taxon>
        <taxon>Fungi</taxon>
        <taxon>Dikarya</taxon>
        <taxon>Basidiomycota</taxon>
        <taxon>Agaricomycotina</taxon>
        <taxon>Agaricomycetes</taxon>
        <taxon>Agaricomycetidae</taxon>
        <taxon>Agaricales</taxon>
        <taxon>Agaricineae</taxon>
        <taxon>Psathyrellaceae</taxon>
        <taxon>Coprinopsis</taxon>
    </lineage>
</organism>
<evidence type="ECO:0000313" key="2">
    <source>
        <dbReference type="EMBL" id="EAU93088.1"/>
    </source>
</evidence>
<dbReference type="InterPro" id="IPR012664">
    <property type="entry name" value="CHP02452"/>
</dbReference>
<keyword evidence="3" id="KW-1185">Reference proteome</keyword>
<dbReference type="OrthoDB" id="9985428at2759"/>
<comment type="caution">
    <text evidence="2">The sequence shown here is derived from an EMBL/GenBank/DDBJ whole genome shotgun (WGS) entry which is preliminary data.</text>
</comment>
<sequence length="357" mass="39550">MARNDPGPDGRVHRTRIADQTIEVVRKQQIWDRVNRRTYDLKPSLEYMLKKTTVYMPDDFGSSFYSPSGSSSSLRWLALSTAGVKRDMPGGIGVLNFASATKPGGGWRNGARAQEESIARSSTLWKSLEGSNAQPFYELHKSIEASWANAARGGGRIGIGKGPGWYTNAMVWSPRVVVFKNDDGNLVREIEVDVVTSCAVNAKVVSSQAGNSAATWYSHNQPIPQPHPGYSFPTWSPHYSHPQRLPPQQAVDLNGLLYIAMKHRMTRILALFESKGTTNLVLGAFGTGVFGNDVQMVVQIWRELLLDRDARFRWSFENVVFAVRDERTLDIFRRGFGDYGQGSRGGGGRAVTRPGRG</sequence>
<dbReference type="RefSeq" id="XP_001828822.1">
    <property type="nucleotide sequence ID" value="XM_001828770.1"/>
</dbReference>
<dbReference type="Pfam" id="PF10021">
    <property type="entry name" value="PARG_cat_microb"/>
    <property type="match status" value="1"/>
</dbReference>
<dbReference type="InterPro" id="IPR043472">
    <property type="entry name" value="Macro_dom-like"/>
</dbReference>
<protein>
    <recommendedName>
        <fullName evidence="1">Microbial-type PARG catalytic domain-containing protein</fullName>
    </recommendedName>
</protein>
<dbReference type="VEuPathDB" id="FungiDB:CC1G_06808"/>
<reference evidence="2 3" key="1">
    <citation type="journal article" date="2010" name="Proc. Natl. Acad. Sci. U.S.A.">
        <title>Insights into evolution of multicellular fungi from the assembled chromosomes of the mushroom Coprinopsis cinerea (Coprinus cinereus).</title>
        <authorList>
            <person name="Stajich J.E."/>
            <person name="Wilke S.K."/>
            <person name="Ahren D."/>
            <person name="Au C.H."/>
            <person name="Birren B.W."/>
            <person name="Borodovsky M."/>
            <person name="Burns C."/>
            <person name="Canback B."/>
            <person name="Casselton L.A."/>
            <person name="Cheng C.K."/>
            <person name="Deng J."/>
            <person name="Dietrich F.S."/>
            <person name="Fargo D.C."/>
            <person name="Farman M.L."/>
            <person name="Gathman A.C."/>
            <person name="Goldberg J."/>
            <person name="Guigo R."/>
            <person name="Hoegger P.J."/>
            <person name="Hooker J.B."/>
            <person name="Huggins A."/>
            <person name="James T.Y."/>
            <person name="Kamada T."/>
            <person name="Kilaru S."/>
            <person name="Kodira C."/>
            <person name="Kues U."/>
            <person name="Kupfer D."/>
            <person name="Kwan H.S."/>
            <person name="Lomsadze A."/>
            <person name="Li W."/>
            <person name="Lilly W.W."/>
            <person name="Ma L.J."/>
            <person name="Mackey A.J."/>
            <person name="Manning G."/>
            <person name="Martin F."/>
            <person name="Muraguchi H."/>
            <person name="Natvig D.O."/>
            <person name="Palmerini H."/>
            <person name="Ramesh M.A."/>
            <person name="Rehmeyer C.J."/>
            <person name="Roe B.A."/>
            <person name="Shenoy N."/>
            <person name="Stanke M."/>
            <person name="Ter-Hovhannisyan V."/>
            <person name="Tunlid A."/>
            <person name="Velagapudi R."/>
            <person name="Vision T.J."/>
            <person name="Zeng Q."/>
            <person name="Zolan M.E."/>
            <person name="Pukkila P.J."/>
        </authorList>
    </citation>
    <scope>NUCLEOTIDE SEQUENCE [LARGE SCALE GENOMIC DNA]</scope>
    <source>
        <strain evidence="3">Okayama-7 / 130 / ATCC MYA-4618 / FGSC 9003</strain>
    </source>
</reference>
<dbReference type="InParanoid" id="A8N1J9"/>